<dbReference type="Gene3D" id="2.70.40.10">
    <property type="match status" value="1"/>
</dbReference>
<comment type="caution">
    <text evidence="7">The sequence shown here is derived from an EMBL/GenBank/DDBJ whole genome shotgun (WGS) entry which is preliminary data.</text>
</comment>
<dbReference type="Proteomes" id="UP000680365">
    <property type="component" value="Unassembled WGS sequence"/>
</dbReference>
<dbReference type="InterPro" id="IPR036157">
    <property type="entry name" value="dUTPase-like_sf"/>
</dbReference>
<evidence type="ECO:0000313" key="7">
    <source>
        <dbReference type="EMBL" id="MBS8121840.1"/>
    </source>
</evidence>
<comment type="catalytic activity">
    <reaction evidence="5">
        <text>dUTP + H2O = dUMP + diphosphate + H(+)</text>
        <dbReference type="Rhea" id="RHEA:10248"/>
        <dbReference type="ChEBI" id="CHEBI:15377"/>
        <dbReference type="ChEBI" id="CHEBI:15378"/>
        <dbReference type="ChEBI" id="CHEBI:33019"/>
        <dbReference type="ChEBI" id="CHEBI:61555"/>
        <dbReference type="ChEBI" id="CHEBI:246422"/>
        <dbReference type="EC" id="3.6.1.23"/>
    </reaction>
</comment>
<name>A0ABS5QKT3_9BACT</name>
<keyword evidence="4" id="KW-0546">Nucleotide metabolism</keyword>
<dbReference type="PANTHER" id="PTHR11241:SF0">
    <property type="entry name" value="DEOXYURIDINE 5'-TRIPHOSPHATE NUCLEOTIDOHYDROLASE"/>
    <property type="match status" value="1"/>
</dbReference>
<dbReference type="Pfam" id="PF00692">
    <property type="entry name" value="dUTPase"/>
    <property type="match status" value="1"/>
</dbReference>
<gene>
    <name evidence="7" type="ORF">VAMP_30n22</name>
</gene>
<proteinExistence type="inferred from homology"/>
<keyword evidence="8" id="KW-1185">Reference proteome</keyword>
<evidence type="ECO:0000256" key="3">
    <source>
        <dbReference type="ARBA" id="ARBA00022801"/>
    </source>
</evidence>
<accession>A0ABS5QKT3</accession>
<keyword evidence="3 7" id="KW-0378">Hydrolase</keyword>
<dbReference type="EMBL" id="JAEDAM010000018">
    <property type="protein sequence ID" value="MBS8121840.1"/>
    <property type="molecule type" value="Genomic_DNA"/>
</dbReference>
<protein>
    <recommendedName>
        <fullName evidence="2">dUTP diphosphatase</fullName>
        <ecNumber evidence="2">3.6.1.23</ecNumber>
    </recommendedName>
</protein>
<evidence type="ECO:0000256" key="1">
    <source>
        <dbReference type="ARBA" id="ARBA00006581"/>
    </source>
</evidence>
<evidence type="ECO:0000313" key="8">
    <source>
        <dbReference type="Proteomes" id="UP000680365"/>
    </source>
</evidence>
<evidence type="ECO:0000256" key="2">
    <source>
        <dbReference type="ARBA" id="ARBA00012379"/>
    </source>
</evidence>
<dbReference type="SUPFAM" id="SSF51283">
    <property type="entry name" value="dUTPase-like"/>
    <property type="match status" value="1"/>
</dbReference>
<dbReference type="PANTHER" id="PTHR11241">
    <property type="entry name" value="DEOXYURIDINE 5'-TRIPHOSPHATE NUCLEOTIDOHYDROLASE"/>
    <property type="match status" value="1"/>
</dbReference>
<organism evidence="7 8">
    <name type="scientific">Candidatus Vampirococcus lugosii</name>
    <dbReference type="NCBI Taxonomy" id="2789015"/>
    <lineage>
        <taxon>Bacteria</taxon>
        <taxon>Candidatus Absconditibacteriota</taxon>
        <taxon>Vampirococcus</taxon>
    </lineage>
</organism>
<dbReference type="CDD" id="cd07557">
    <property type="entry name" value="trimeric_dUTPase"/>
    <property type="match status" value="1"/>
</dbReference>
<dbReference type="InterPro" id="IPR029054">
    <property type="entry name" value="dUTPase-like"/>
</dbReference>
<evidence type="ECO:0000256" key="4">
    <source>
        <dbReference type="ARBA" id="ARBA00023080"/>
    </source>
</evidence>
<dbReference type="EC" id="3.6.1.23" evidence="2"/>
<evidence type="ECO:0000259" key="6">
    <source>
        <dbReference type="Pfam" id="PF00692"/>
    </source>
</evidence>
<dbReference type="InterPro" id="IPR033704">
    <property type="entry name" value="dUTPase_trimeric"/>
</dbReference>
<dbReference type="InterPro" id="IPR008181">
    <property type="entry name" value="dUTPase"/>
</dbReference>
<evidence type="ECO:0000256" key="5">
    <source>
        <dbReference type="ARBA" id="ARBA00047686"/>
    </source>
</evidence>
<dbReference type="RefSeq" id="WP_213348729.1">
    <property type="nucleotide sequence ID" value="NZ_JAEDAM010000018.1"/>
</dbReference>
<reference evidence="7 8" key="1">
    <citation type="journal article" date="2021" name="Nat. Commun.">
        <title>Reductive evolution and unique predatory mode in the CPR bacterium Vampirococcus lugosii.</title>
        <authorList>
            <person name="Moreira D."/>
            <person name="Zivanovic Y."/>
            <person name="Lopez-Archilla A.I."/>
            <person name="Iniesto M."/>
            <person name="Lopez-Garcia P."/>
        </authorList>
    </citation>
    <scope>NUCLEOTIDE SEQUENCE [LARGE SCALE GENOMIC DNA]</scope>
    <source>
        <strain evidence="7">Chiprana</strain>
    </source>
</reference>
<dbReference type="GO" id="GO:0004170">
    <property type="term" value="F:dUTP diphosphatase activity"/>
    <property type="evidence" value="ECO:0007669"/>
    <property type="project" value="UniProtKB-EC"/>
</dbReference>
<sequence length="140" mass="15685">MKVNIKTVNSQVLEYKTKGAVGFDFYSSEDISFEAKEFKLIETGTVIQTPKGYMLQLQPRSSTFKKFGLMQVNSVGIIDQDYCGDEDTIKFPYINITEKKQFVPKGTRIGQGVFVKIEKAEFVIVDKMNGENRGGFGSTG</sequence>
<comment type="similarity">
    <text evidence="1">Belongs to the dUTPase family.</text>
</comment>
<feature type="domain" description="dUTPase-like" evidence="6">
    <location>
        <begin position="10"/>
        <end position="140"/>
    </location>
</feature>